<name>A0ABU0DGN7_9HYPH</name>
<dbReference type="Gene3D" id="2.40.290.10">
    <property type="match status" value="1"/>
</dbReference>
<dbReference type="SUPFAM" id="SSF100939">
    <property type="entry name" value="SPOC domain-like"/>
    <property type="match status" value="1"/>
</dbReference>
<protein>
    <recommendedName>
        <fullName evidence="2">Non-homologous end joining protein Ku</fullName>
    </recommendedName>
</protein>
<comment type="function">
    <text evidence="2">With LigD forms a non-homologous end joining (NHEJ) DNA repair enzyme, which repairs dsDNA breaks with reduced fidelity. Binds linear dsDNA with 5'- and 3'- overhangs but not closed circular dsDNA nor ssDNA. Recruits and stimulates the ligase activity of LigD.</text>
</comment>
<dbReference type="SMART" id="SM00559">
    <property type="entry name" value="Ku78"/>
    <property type="match status" value="1"/>
</dbReference>
<organism evidence="5 6">
    <name type="scientific">Ancylobacter vacuolatus</name>
    <dbReference type="NCBI Taxonomy" id="223389"/>
    <lineage>
        <taxon>Bacteria</taxon>
        <taxon>Pseudomonadati</taxon>
        <taxon>Pseudomonadota</taxon>
        <taxon>Alphaproteobacteria</taxon>
        <taxon>Hyphomicrobiales</taxon>
        <taxon>Xanthobacteraceae</taxon>
        <taxon>Ancylobacter</taxon>
    </lineage>
</organism>
<dbReference type="PANTHER" id="PTHR41251">
    <property type="entry name" value="NON-HOMOLOGOUS END JOINING PROTEIN KU"/>
    <property type="match status" value="1"/>
</dbReference>
<keyword evidence="2" id="KW-0234">DNA repair</keyword>
<reference evidence="5 6" key="1">
    <citation type="submission" date="2023-07" db="EMBL/GenBank/DDBJ databases">
        <title>Genomic Encyclopedia of Type Strains, Phase IV (KMG-IV): sequencing the most valuable type-strain genomes for metagenomic binning, comparative biology and taxonomic classification.</title>
        <authorList>
            <person name="Goeker M."/>
        </authorList>
    </citation>
    <scope>NUCLEOTIDE SEQUENCE [LARGE SCALE GENOMIC DNA]</scope>
    <source>
        <strain evidence="5 6">DSM 1277</strain>
    </source>
</reference>
<feature type="compositionally biased region" description="Basic residues" evidence="3">
    <location>
        <begin position="265"/>
        <end position="281"/>
    </location>
</feature>
<dbReference type="NCBIfam" id="TIGR02772">
    <property type="entry name" value="Ku_bact"/>
    <property type="match status" value="1"/>
</dbReference>
<sequence length="293" mass="32380">MAARATWKGFLRLGQLVCSVGLYTAVSTSDRVSLHMVNRKTGHRLQRRFVDAETGKVVEREEQVKGYEVDSGDFIVLEPEEIAEVTPKGDKALTIESFLPCGEVDDLYFDRPYYLRPADEASQASFAVIREGLRKKKVAAVASAVLFRRPRSLLIRAYDDGLIATTLNYDYEVRSAQEAFEDIAEVKMEPEMLDLARHIIETKAGRFQPETFDDRYDDALAELVRAKMEGRKIAPPKQSTAKVVSLLDALRESAGLAGGADKKAPAKKSTAKKAAAKKVPARRSSPASTRKAG</sequence>
<dbReference type="PANTHER" id="PTHR41251:SF1">
    <property type="entry name" value="NON-HOMOLOGOUS END JOINING PROTEIN KU"/>
    <property type="match status" value="1"/>
</dbReference>
<evidence type="ECO:0000256" key="3">
    <source>
        <dbReference type="SAM" id="MobiDB-lite"/>
    </source>
</evidence>
<dbReference type="HAMAP" id="MF_01875">
    <property type="entry name" value="Prokaryotic_Ku"/>
    <property type="match status" value="1"/>
</dbReference>
<dbReference type="Pfam" id="PF02735">
    <property type="entry name" value="Ku"/>
    <property type="match status" value="1"/>
</dbReference>
<dbReference type="RefSeq" id="WP_307059833.1">
    <property type="nucleotide sequence ID" value="NZ_JAUSUH010000003.1"/>
</dbReference>
<keyword evidence="2" id="KW-0227">DNA damage</keyword>
<dbReference type="InterPro" id="IPR009187">
    <property type="entry name" value="Prok_Ku"/>
</dbReference>
<dbReference type="CDD" id="cd00789">
    <property type="entry name" value="KU_like"/>
    <property type="match status" value="1"/>
</dbReference>
<evidence type="ECO:0000313" key="5">
    <source>
        <dbReference type="EMBL" id="MDQ0347488.1"/>
    </source>
</evidence>
<dbReference type="InterPro" id="IPR016194">
    <property type="entry name" value="SPOC-like_C_dom_sf"/>
</dbReference>
<evidence type="ECO:0000256" key="1">
    <source>
        <dbReference type="ARBA" id="ARBA00023125"/>
    </source>
</evidence>
<dbReference type="Proteomes" id="UP001238467">
    <property type="component" value="Unassembled WGS sequence"/>
</dbReference>
<accession>A0ABU0DGN7</accession>
<proteinExistence type="inferred from homology"/>
<keyword evidence="2" id="KW-0233">DNA recombination</keyword>
<comment type="caution">
    <text evidence="5">The sequence shown here is derived from an EMBL/GenBank/DDBJ whole genome shotgun (WGS) entry which is preliminary data.</text>
</comment>
<feature type="domain" description="Ku" evidence="4">
    <location>
        <begin position="55"/>
        <end position="184"/>
    </location>
</feature>
<evidence type="ECO:0000313" key="6">
    <source>
        <dbReference type="Proteomes" id="UP001238467"/>
    </source>
</evidence>
<gene>
    <name evidence="2" type="primary">ku</name>
    <name evidence="5" type="ORF">J2S76_001912</name>
</gene>
<keyword evidence="1 2" id="KW-0238">DNA-binding</keyword>
<feature type="region of interest" description="Disordered" evidence="3">
    <location>
        <begin position="256"/>
        <end position="293"/>
    </location>
</feature>
<dbReference type="InterPro" id="IPR006164">
    <property type="entry name" value="DNA_bd_Ku70/Ku80"/>
</dbReference>
<keyword evidence="6" id="KW-1185">Reference proteome</keyword>
<dbReference type="PIRSF" id="PIRSF006493">
    <property type="entry name" value="Prok_Ku"/>
    <property type="match status" value="1"/>
</dbReference>
<evidence type="ECO:0000256" key="2">
    <source>
        <dbReference type="HAMAP-Rule" id="MF_01875"/>
    </source>
</evidence>
<dbReference type="EMBL" id="JAUSUH010000003">
    <property type="protein sequence ID" value="MDQ0347488.1"/>
    <property type="molecule type" value="Genomic_DNA"/>
</dbReference>
<evidence type="ECO:0000259" key="4">
    <source>
        <dbReference type="SMART" id="SM00559"/>
    </source>
</evidence>
<comment type="similarity">
    <text evidence="2">Belongs to the prokaryotic Ku family.</text>
</comment>
<comment type="subunit">
    <text evidence="2">Homodimer. Interacts with LigD.</text>
</comment>